<keyword evidence="7 9" id="KW-0675">Receptor</keyword>
<feature type="region of interest" description="Disordered" evidence="10">
    <location>
        <begin position="40"/>
        <end position="61"/>
    </location>
</feature>
<dbReference type="Pfam" id="PF00104">
    <property type="entry name" value="Hormone_recep"/>
    <property type="match status" value="1"/>
</dbReference>
<dbReference type="PROSITE" id="PS51843">
    <property type="entry name" value="NR_LBD"/>
    <property type="match status" value="1"/>
</dbReference>
<dbReference type="SMART" id="SM00430">
    <property type="entry name" value="HOLI"/>
    <property type="match status" value="1"/>
</dbReference>
<dbReference type="PRINTS" id="PR00398">
    <property type="entry name" value="STRDHORMONER"/>
</dbReference>
<evidence type="ECO:0000256" key="4">
    <source>
        <dbReference type="ARBA" id="ARBA00023015"/>
    </source>
</evidence>
<dbReference type="PROSITE" id="PS00031">
    <property type="entry name" value="NUCLEAR_REC_DBD_1"/>
    <property type="match status" value="1"/>
</dbReference>
<dbReference type="PANTHER" id="PTHR24082:SF497">
    <property type="entry name" value="PEROXISOME PROLIFERATOR-ACTIVATED RECEPTOR GAMMA-LIKE"/>
    <property type="match status" value="1"/>
</dbReference>
<evidence type="ECO:0000256" key="9">
    <source>
        <dbReference type="RuleBase" id="RU004334"/>
    </source>
</evidence>
<dbReference type="SUPFAM" id="SSF48508">
    <property type="entry name" value="Nuclear receptor ligand-binding domain"/>
    <property type="match status" value="1"/>
</dbReference>
<dbReference type="GO" id="GO:0030154">
    <property type="term" value="P:cell differentiation"/>
    <property type="evidence" value="ECO:0000318"/>
    <property type="project" value="GO_Central"/>
</dbReference>
<dbReference type="GO" id="GO:0009755">
    <property type="term" value="P:hormone-mediated signaling pathway"/>
    <property type="evidence" value="ECO:0000318"/>
    <property type="project" value="GO_Central"/>
</dbReference>
<dbReference type="RefSeq" id="XP_784429.4">
    <property type="nucleotide sequence ID" value="XM_779336.5"/>
</dbReference>
<evidence type="ECO:0000313" key="14">
    <source>
        <dbReference type="Proteomes" id="UP000007110"/>
    </source>
</evidence>
<evidence type="ECO:0000313" key="13">
    <source>
        <dbReference type="EnsemblMetazoa" id="XP_784429"/>
    </source>
</evidence>
<reference evidence="13" key="2">
    <citation type="submission" date="2021-01" db="UniProtKB">
        <authorList>
            <consortium name="EnsemblMetazoa"/>
        </authorList>
    </citation>
    <scope>IDENTIFICATION</scope>
</reference>
<feature type="region of interest" description="Disordered" evidence="10">
    <location>
        <begin position="541"/>
        <end position="560"/>
    </location>
</feature>
<dbReference type="SMART" id="SM00399">
    <property type="entry name" value="ZnF_C4"/>
    <property type="match status" value="1"/>
</dbReference>
<dbReference type="InterPro" id="IPR001628">
    <property type="entry name" value="Znf_hrmn_rcpt"/>
</dbReference>
<evidence type="ECO:0000259" key="11">
    <source>
        <dbReference type="PROSITE" id="PS51030"/>
    </source>
</evidence>
<evidence type="ECO:0000256" key="3">
    <source>
        <dbReference type="ARBA" id="ARBA00022833"/>
    </source>
</evidence>
<feature type="region of interest" description="Disordered" evidence="10">
    <location>
        <begin position="73"/>
        <end position="113"/>
    </location>
</feature>
<name>A0A7M7RDK4_STRPU</name>
<comment type="similarity">
    <text evidence="9">Belongs to the nuclear hormone receptor family.</text>
</comment>
<reference evidence="14" key="1">
    <citation type="submission" date="2015-02" db="EMBL/GenBank/DDBJ databases">
        <title>Genome sequencing for Strongylocentrotus purpuratus.</title>
        <authorList>
            <person name="Murali S."/>
            <person name="Liu Y."/>
            <person name="Vee V."/>
            <person name="English A."/>
            <person name="Wang M."/>
            <person name="Skinner E."/>
            <person name="Han Y."/>
            <person name="Muzny D.M."/>
            <person name="Worley K.C."/>
            <person name="Gibbs R.A."/>
        </authorList>
    </citation>
    <scope>NUCLEOTIDE SEQUENCE</scope>
</reference>
<dbReference type="Pfam" id="PF00105">
    <property type="entry name" value="zf-C4"/>
    <property type="match status" value="1"/>
</dbReference>
<dbReference type="InParanoid" id="A0A7M7RDK4"/>
<dbReference type="InterPro" id="IPR000536">
    <property type="entry name" value="Nucl_hrmn_rcpt_lig-bd"/>
</dbReference>
<evidence type="ECO:0000256" key="7">
    <source>
        <dbReference type="ARBA" id="ARBA00023170"/>
    </source>
</evidence>
<feature type="domain" description="Nuclear receptor" evidence="11">
    <location>
        <begin position="161"/>
        <end position="240"/>
    </location>
</feature>
<dbReference type="InterPro" id="IPR013088">
    <property type="entry name" value="Znf_NHR/GATA"/>
</dbReference>
<dbReference type="GO" id="GO:0000122">
    <property type="term" value="P:negative regulation of transcription by RNA polymerase II"/>
    <property type="evidence" value="ECO:0000318"/>
    <property type="project" value="GO_Central"/>
</dbReference>
<organism evidence="13 14">
    <name type="scientific">Strongylocentrotus purpuratus</name>
    <name type="common">Purple sea urchin</name>
    <dbReference type="NCBI Taxonomy" id="7668"/>
    <lineage>
        <taxon>Eukaryota</taxon>
        <taxon>Metazoa</taxon>
        <taxon>Echinodermata</taxon>
        <taxon>Eleutherozoa</taxon>
        <taxon>Echinozoa</taxon>
        <taxon>Echinoidea</taxon>
        <taxon>Euechinoidea</taxon>
        <taxon>Echinacea</taxon>
        <taxon>Camarodonta</taxon>
        <taxon>Echinidea</taxon>
        <taxon>Strongylocentrotidae</taxon>
        <taxon>Strongylocentrotus</taxon>
    </lineage>
</organism>
<dbReference type="GO" id="GO:0030522">
    <property type="term" value="P:intracellular receptor signaling pathway"/>
    <property type="evidence" value="ECO:0000318"/>
    <property type="project" value="GO_Central"/>
</dbReference>
<accession>A0A7M7RDK4</accession>
<evidence type="ECO:0000256" key="10">
    <source>
        <dbReference type="SAM" id="MobiDB-lite"/>
    </source>
</evidence>
<evidence type="ECO:0000256" key="1">
    <source>
        <dbReference type="ARBA" id="ARBA00022723"/>
    </source>
</evidence>
<dbReference type="GeneID" id="579208"/>
<keyword evidence="6 9" id="KW-0804">Transcription</keyword>
<dbReference type="Gene3D" id="3.30.50.10">
    <property type="entry name" value="Erythroid Transcription Factor GATA-1, subunit A"/>
    <property type="match status" value="1"/>
</dbReference>
<dbReference type="PROSITE" id="PS51030">
    <property type="entry name" value="NUCLEAR_REC_DBD_2"/>
    <property type="match status" value="1"/>
</dbReference>
<dbReference type="InterPro" id="IPR001723">
    <property type="entry name" value="Nuclear_hrmn_rcpt"/>
</dbReference>
<evidence type="ECO:0000256" key="6">
    <source>
        <dbReference type="ARBA" id="ARBA00023163"/>
    </source>
</evidence>
<evidence type="ECO:0000259" key="12">
    <source>
        <dbReference type="PROSITE" id="PS51843"/>
    </source>
</evidence>
<dbReference type="AlphaFoldDB" id="A0A7M7RDK4"/>
<keyword evidence="5 9" id="KW-0238">DNA-binding</keyword>
<dbReference type="KEGG" id="spu:579208"/>
<keyword evidence="14" id="KW-1185">Reference proteome</keyword>
<keyword evidence="8 9" id="KW-0539">Nucleus</keyword>
<protein>
    <submittedName>
        <fullName evidence="13">Uncharacterized protein</fullName>
    </submittedName>
</protein>
<dbReference type="SUPFAM" id="SSF57716">
    <property type="entry name" value="Glucocorticoid receptor-like (DNA-binding domain)"/>
    <property type="match status" value="1"/>
</dbReference>
<keyword evidence="3 9" id="KW-0862">Zinc</keyword>
<dbReference type="Gene3D" id="1.10.565.10">
    <property type="entry name" value="Retinoid X Receptor"/>
    <property type="match status" value="1"/>
</dbReference>
<dbReference type="CDD" id="cd06965">
    <property type="entry name" value="NR_DBD_Ppar"/>
    <property type="match status" value="1"/>
</dbReference>
<dbReference type="PRINTS" id="PR00047">
    <property type="entry name" value="STROIDFINGER"/>
</dbReference>
<feature type="compositionally biased region" description="Low complexity" evidence="10">
    <location>
        <begin position="77"/>
        <end position="90"/>
    </location>
</feature>
<dbReference type="EnsemblMetazoa" id="XM_779336">
    <property type="protein sequence ID" value="XP_784429"/>
    <property type="gene ID" value="LOC579208"/>
</dbReference>
<dbReference type="InterPro" id="IPR035500">
    <property type="entry name" value="NHR-like_dom_sf"/>
</dbReference>
<dbReference type="GO" id="GO:0008270">
    <property type="term" value="F:zinc ion binding"/>
    <property type="evidence" value="ECO:0007669"/>
    <property type="project" value="UniProtKB-KW"/>
</dbReference>
<dbReference type="SMR" id="A0A7M7RDK4"/>
<comment type="subcellular location">
    <subcellularLocation>
        <location evidence="9">Nucleus</location>
    </subcellularLocation>
</comment>
<dbReference type="PANTHER" id="PTHR24082">
    <property type="entry name" value="NUCLEAR HORMONE RECEPTOR"/>
    <property type="match status" value="1"/>
</dbReference>
<proteinExistence type="inferred from homology"/>
<keyword evidence="1 9" id="KW-0479">Metal-binding</keyword>
<evidence type="ECO:0000256" key="5">
    <source>
        <dbReference type="ARBA" id="ARBA00023125"/>
    </source>
</evidence>
<feature type="compositionally biased region" description="Polar residues" evidence="10">
    <location>
        <begin position="91"/>
        <end position="112"/>
    </location>
</feature>
<evidence type="ECO:0000256" key="8">
    <source>
        <dbReference type="ARBA" id="ARBA00023242"/>
    </source>
</evidence>
<feature type="region of interest" description="Disordered" evidence="10">
    <location>
        <begin position="1"/>
        <end position="25"/>
    </location>
</feature>
<evidence type="ECO:0000256" key="2">
    <source>
        <dbReference type="ARBA" id="ARBA00022771"/>
    </source>
</evidence>
<keyword evidence="4 9" id="KW-0805">Transcription regulation</keyword>
<dbReference type="GO" id="GO:0045944">
    <property type="term" value="P:positive regulation of transcription by RNA polymerase II"/>
    <property type="evidence" value="ECO:0000318"/>
    <property type="project" value="GO_Central"/>
</dbReference>
<dbReference type="GO" id="GO:0005634">
    <property type="term" value="C:nucleus"/>
    <property type="evidence" value="ECO:0000318"/>
    <property type="project" value="GO_Central"/>
</dbReference>
<dbReference type="GO" id="GO:0090575">
    <property type="term" value="C:RNA polymerase II transcription regulator complex"/>
    <property type="evidence" value="ECO:0000318"/>
    <property type="project" value="GO_Central"/>
</dbReference>
<dbReference type="InterPro" id="IPR050234">
    <property type="entry name" value="Nuclear_hormone_rcpt_NR1"/>
</dbReference>
<dbReference type="GO" id="GO:0004879">
    <property type="term" value="F:nuclear receptor activity"/>
    <property type="evidence" value="ECO:0000318"/>
    <property type="project" value="GO_Central"/>
</dbReference>
<dbReference type="OrthoDB" id="6159439at2759"/>
<feature type="domain" description="NR LBD" evidence="12">
    <location>
        <begin position="293"/>
        <end position="530"/>
    </location>
</feature>
<dbReference type="GO" id="GO:0000978">
    <property type="term" value="F:RNA polymerase II cis-regulatory region sequence-specific DNA binding"/>
    <property type="evidence" value="ECO:0000318"/>
    <property type="project" value="GO_Central"/>
</dbReference>
<dbReference type="OMA" id="HISCASE"/>
<sequence>MDSITVRYDGLQIGKQDSTGKSKMDTVETTDDYFLEVKPENHPFEVDNDVEDMEASSSSSDDSIMIGKEMVNDRESTTTTTTTKTTTNTTEQDTISSQTCNVSSSRAESPNRGSVKCKFKKESTPTKKVKCSSTCEETKTACRRKPRKNKNKGDDPVYSDIIRCQICGDKASGMHYGVYSCEGCKGFFRRTQRLKIDYKPCPYWGQPDGCIVNIGTRNKCQYCRYQKCIILGMSSTAVRMGRVPKVEVLKLKTELDEKDNVLHETEDERTHRVFVDSIAQQFNDIVCAMTQEDLEKFWKRCSRPFTAHMPSGTYVIEGMQLNKDGPPQEITSRAEMAQQCFVSMEVTIEKFATFAKQLPEFRRLSSSDQLTLFKGAALEVCATLSASRYYHGVYRFPEINTYIRRDVAENSPFGKVTTYTTEMMFYEMFNELGLTDKEKAVFCTFLLYSPDREGLVDREVVERHQEHLAQTLYLEVKKNHPDRSNLYAKLMDVAVALRTLVPDHLARLEQIKMRCNGHLPAEPSPLLNEVYGSIVWLQTDEQTTPNAPEMAETGESTMST</sequence>
<dbReference type="Proteomes" id="UP000007110">
    <property type="component" value="Unassembled WGS sequence"/>
</dbReference>
<dbReference type="CDD" id="cd06932">
    <property type="entry name" value="NR_LBD_PPAR"/>
    <property type="match status" value="1"/>
</dbReference>
<keyword evidence="2 9" id="KW-0863">Zinc-finger</keyword>